<evidence type="ECO:0000313" key="2">
    <source>
        <dbReference type="EMBL" id="KDR70807.1"/>
    </source>
</evidence>
<accession>A0A067SL99</accession>
<organism evidence="2 3">
    <name type="scientific">Galerina marginata (strain CBS 339.88)</name>
    <dbReference type="NCBI Taxonomy" id="685588"/>
    <lineage>
        <taxon>Eukaryota</taxon>
        <taxon>Fungi</taxon>
        <taxon>Dikarya</taxon>
        <taxon>Basidiomycota</taxon>
        <taxon>Agaricomycotina</taxon>
        <taxon>Agaricomycetes</taxon>
        <taxon>Agaricomycetidae</taxon>
        <taxon>Agaricales</taxon>
        <taxon>Agaricineae</taxon>
        <taxon>Strophariaceae</taxon>
        <taxon>Galerina</taxon>
    </lineage>
</organism>
<sequence length="161" mass="18282">MSPFYMTKRLRDPVHRYVIIAGYSCTIWIIGVTSALTYVRLQPPPTNRETIIALENASIIVSVFACNLPVMLGYIHRRVLERHLNPSSSSITPATLHGITPDKRELLLLFFTFLDLRFIPMNSTTSDAPNVSRPEQHMATATRYPSVDELVDILRNNPFLI</sequence>
<feature type="transmembrane region" description="Helical" evidence="1">
    <location>
        <begin position="20"/>
        <end position="39"/>
    </location>
</feature>
<proteinExistence type="predicted"/>
<gene>
    <name evidence="2" type="ORF">GALMADRAFT_214201</name>
</gene>
<name>A0A067SL99_GALM3</name>
<evidence type="ECO:0000313" key="3">
    <source>
        <dbReference type="Proteomes" id="UP000027222"/>
    </source>
</evidence>
<keyword evidence="1" id="KW-1133">Transmembrane helix</keyword>
<keyword evidence="1" id="KW-0472">Membrane</keyword>
<dbReference type="OrthoDB" id="3124132at2759"/>
<protein>
    <submittedName>
        <fullName evidence="2">Uncharacterized protein</fullName>
    </submittedName>
</protein>
<evidence type="ECO:0000256" key="1">
    <source>
        <dbReference type="SAM" id="Phobius"/>
    </source>
</evidence>
<dbReference type="HOGENOM" id="CLU_1643814_0_0_1"/>
<keyword evidence="1" id="KW-0812">Transmembrane</keyword>
<dbReference type="EMBL" id="KL142395">
    <property type="protein sequence ID" value="KDR70807.1"/>
    <property type="molecule type" value="Genomic_DNA"/>
</dbReference>
<keyword evidence="3" id="KW-1185">Reference proteome</keyword>
<feature type="transmembrane region" description="Helical" evidence="1">
    <location>
        <begin position="51"/>
        <end position="75"/>
    </location>
</feature>
<dbReference type="AlphaFoldDB" id="A0A067SL99"/>
<reference evidence="3" key="1">
    <citation type="journal article" date="2014" name="Proc. Natl. Acad. Sci. U.S.A.">
        <title>Extensive sampling of basidiomycete genomes demonstrates inadequacy of the white-rot/brown-rot paradigm for wood decay fungi.</title>
        <authorList>
            <person name="Riley R."/>
            <person name="Salamov A.A."/>
            <person name="Brown D.W."/>
            <person name="Nagy L.G."/>
            <person name="Floudas D."/>
            <person name="Held B.W."/>
            <person name="Levasseur A."/>
            <person name="Lombard V."/>
            <person name="Morin E."/>
            <person name="Otillar R."/>
            <person name="Lindquist E.A."/>
            <person name="Sun H."/>
            <person name="LaButti K.M."/>
            <person name="Schmutz J."/>
            <person name="Jabbour D."/>
            <person name="Luo H."/>
            <person name="Baker S.E."/>
            <person name="Pisabarro A.G."/>
            <person name="Walton J.D."/>
            <person name="Blanchette R.A."/>
            <person name="Henrissat B."/>
            <person name="Martin F."/>
            <person name="Cullen D."/>
            <person name="Hibbett D.S."/>
            <person name="Grigoriev I.V."/>
        </authorList>
    </citation>
    <scope>NUCLEOTIDE SEQUENCE [LARGE SCALE GENOMIC DNA]</scope>
    <source>
        <strain evidence="3">CBS 339.88</strain>
    </source>
</reference>
<dbReference type="Proteomes" id="UP000027222">
    <property type="component" value="Unassembled WGS sequence"/>
</dbReference>